<evidence type="ECO:0000313" key="2">
    <source>
        <dbReference type="Proteomes" id="UP001266305"/>
    </source>
</evidence>
<name>A0ABQ9ULY8_SAGOE</name>
<comment type="caution">
    <text evidence="1">The sequence shown here is derived from an EMBL/GenBank/DDBJ whole genome shotgun (WGS) entry which is preliminary data.</text>
</comment>
<gene>
    <name evidence="1" type="ORF">P7K49_023541</name>
</gene>
<dbReference type="Proteomes" id="UP001266305">
    <property type="component" value="Unassembled WGS sequence"/>
</dbReference>
<protein>
    <submittedName>
        <fullName evidence="1">Uncharacterized protein</fullName>
    </submittedName>
</protein>
<dbReference type="EMBL" id="JASSZA010000011">
    <property type="protein sequence ID" value="KAK2098090.1"/>
    <property type="molecule type" value="Genomic_DNA"/>
</dbReference>
<keyword evidence="2" id="KW-1185">Reference proteome</keyword>
<accession>A0ABQ9ULY8</accession>
<evidence type="ECO:0000313" key="1">
    <source>
        <dbReference type="EMBL" id="KAK2098090.1"/>
    </source>
</evidence>
<reference evidence="1 2" key="1">
    <citation type="submission" date="2023-05" db="EMBL/GenBank/DDBJ databases">
        <title>B98-5 Cell Line De Novo Hybrid Assembly: An Optical Mapping Approach.</title>
        <authorList>
            <person name="Kananen K."/>
            <person name="Auerbach J.A."/>
            <person name="Kautto E."/>
            <person name="Blachly J.S."/>
        </authorList>
    </citation>
    <scope>NUCLEOTIDE SEQUENCE [LARGE SCALE GENOMIC DNA]</scope>
    <source>
        <strain evidence="1">B95-8</strain>
        <tissue evidence="1">Cell line</tissue>
    </source>
</reference>
<proteinExistence type="predicted"/>
<sequence>MGNCMTYSGTMLATLLPGDRLQNQVRWEPNPGLWILLAQLEETAGLSLCFALAENILLVSEALETMPVTCSPHSESHKCHSLSPCTCGDVTQGPVSEKAALLYRCSIRLTSLELGKDTLLDSQDEGSGLPAEPPAAARQIDVRKVETVCS</sequence>
<organism evidence="1 2">
    <name type="scientific">Saguinus oedipus</name>
    <name type="common">Cotton-top tamarin</name>
    <name type="synonym">Oedipomidas oedipus</name>
    <dbReference type="NCBI Taxonomy" id="9490"/>
    <lineage>
        <taxon>Eukaryota</taxon>
        <taxon>Metazoa</taxon>
        <taxon>Chordata</taxon>
        <taxon>Craniata</taxon>
        <taxon>Vertebrata</taxon>
        <taxon>Euteleostomi</taxon>
        <taxon>Mammalia</taxon>
        <taxon>Eutheria</taxon>
        <taxon>Euarchontoglires</taxon>
        <taxon>Primates</taxon>
        <taxon>Haplorrhini</taxon>
        <taxon>Platyrrhini</taxon>
        <taxon>Cebidae</taxon>
        <taxon>Callitrichinae</taxon>
        <taxon>Saguinus</taxon>
    </lineage>
</organism>